<dbReference type="Proteomes" id="UP001218188">
    <property type="component" value="Unassembled WGS sequence"/>
</dbReference>
<proteinExistence type="predicted"/>
<evidence type="ECO:0000313" key="2">
    <source>
        <dbReference type="EMBL" id="KAJ7023912.1"/>
    </source>
</evidence>
<feature type="region of interest" description="Disordered" evidence="1">
    <location>
        <begin position="145"/>
        <end position="166"/>
    </location>
</feature>
<gene>
    <name evidence="2" type="ORF">C8F04DRAFT_1303673</name>
</gene>
<evidence type="ECO:0000313" key="3">
    <source>
        <dbReference type="Proteomes" id="UP001218188"/>
    </source>
</evidence>
<organism evidence="2 3">
    <name type="scientific">Mycena alexandri</name>
    <dbReference type="NCBI Taxonomy" id="1745969"/>
    <lineage>
        <taxon>Eukaryota</taxon>
        <taxon>Fungi</taxon>
        <taxon>Dikarya</taxon>
        <taxon>Basidiomycota</taxon>
        <taxon>Agaricomycotina</taxon>
        <taxon>Agaricomycetes</taxon>
        <taxon>Agaricomycetidae</taxon>
        <taxon>Agaricales</taxon>
        <taxon>Marasmiineae</taxon>
        <taxon>Mycenaceae</taxon>
        <taxon>Mycena</taxon>
    </lineage>
</organism>
<reference evidence="2" key="1">
    <citation type="submission" date="2023-03" db="EMBL/GenBank/DDBJ databases">
        <title>Massive genome expansion in bonnet fungi (Mycena s.s.) driven by repeated elements and novel gene families across ecological guilds.</title>
        <authorList>
            <consortium name="Lawrence Berkeley National Laboratory"/>
            <person name="Harder C.B."/>
            <person name="Miyauchi S."/>
            <person name="Viragh M."/>
            <person name="Kuo A."/>
            <person name="Thoen E."/>
            <person name="Andreopoulos B."/>
            <person name="Lu D."/>
            <person name="Skrede I."/>
            <person name="Drula E."/>
            <person name="Henrissat B."/>
            <person name="Morin E."/>
            <person name="Kohler A."/>
            <person name="Barry K."/>
            <person name="LaButti K."/>
            <person name="Morin E."/>
            <person name="Salamov A."/>
            <person name="Lipzen A."/>
            <person name="Mereny Z."/>
            <person name="Hegedus B."/>
            <person name="Baldrian P."/>
            <person name="Stursova M."/>
            <person name="Weitz H."/>
            <person name="Taylor A."/>
            <person name="Grigoriev I.V."/>
            <person name="Nagy L.G."/>
            <person name="Martin F."/>
            <person name="Kauserud H."/>
        </authorList>
    </citation>
    <scope>NUCLEOTIDE SEQUENCE</scope>
    <source>
        <strain evidence="2">CBHHK200</strain>
    </source>
</reference>
<dbReference type="EMBL" id="JARJCM010000179">
    <property type="protein sequence ID" value="KAJ7023912.1"/>
    <property type="molecule type" value="Genomic_DNA"/>
</dbReference>
<protein>
    <submittedName>
        <fullName evidence="2">Uncharacterized protein</fullName>
    </submittedName>
</protein>
<keyword evidence="3" id="KW-1185">Reference proteome</keyword>
<dbReference type="AlphaFoldDB" id="A0AAD6SAZ5"/>
<feature type="compositionally biased region" description="Basic and acidic residues" evidence="1">
    <location>
        <begin position="150"/>
        <end position="166"/>
    </location>
</feature>
<sequence>MHSVLHLSNLSTLPLVLRRKQTLRSMDLCAPWWNKISTLSNAQMLLLLPVFYARLDATKLPTILERLDSSVEVEHIRQLIRRILISLRGAVLSLVPDGACLDIWPRIWPSIEFLDTHRDHLPEPERAKIRHVHDAVPLHGGLRADRRRGARDAKEGYKDRTNTDSN</sequence>
<evidence type="ECO:0000256" key="1">
    <source>
        <dbReference type="SAM" id="MobiDB-lite"/>
    </source>
</evidence>
<name>A0AAD6SAZ5_9AGAR</name>
<accession>A0AAD6SAZ5</accession>
<comment type="caution">
    <text evidence="2">The sequence shown here is derived from an EMBL/GenBank/DDBJ whole genome shotgun (WGS) entry which is preliminary data.</text>
</comment>